<dbReference type="Pfam" id="PF16213">
    <property type="entry name" value="DCB"/>
    <property type="match status" value="1"/>
</dbReference>
<feature type="compositionally biased region" description="Polar residues" evidence="6">
    <location>
        <begin position="1668"/>
        <end position="1680"/>
    </location>
</feature>
<feature type="compositionally biased region" description="Polar residues" evidence="6">
    <location>
        <begin position="263"/>
        <end position="276"/>
    </location>
</feature>
<dbReference type="GO" id="GO:0032012">
    <property type="term" value="P:regulation of ARF protein signal transduction"/>
    <property type="evidence" value="ECO:0007669"/>
    <property type="project" value="InterPro"/>
</dbReference>
<dbReference type="InterPro" id="IPR032629">
    <property type="entry name" value="DCB_dom"/>
</dbReference>
<keyword evidence="1" id="KW-0813">Transport</keyword>
<dbReference type="GO" id="GO:0005085">
    <property type="term" value="F:guanyl-nucleotide exchange factor activity"/>
    <property type="evidence" value="ECO:0007669"/>
    <property type="project" value="InterPro"/>
</dbReference>
<dbReference type="Pfam" id="PF09324">
    <property type="entry name" value="Sec7-like_HDS"/>
    <property type="match status" value="1"/>
</dbReference>
<evidence type="ECO:0000259" key="7">
    <source>
        <dbReference type="PROSITE" id="PS50190"/>
    </source>
</evidence>
<dbReference type="Pfam" id="PF01369">
    <property type="entry name" value="Sec7"/>
    <property type="match status" value="1"/>
</dbReference>
<dbReference type="Proteomes" id="UP000629468">
    <property type="component" value="Unassembled WGS sequence"/>
</dbReference>
<accession>A0A8H7F3P5</accession>
<feature type="compositionally biased region" description="Polar residues" evidence="6">
    <location>
        <begin position="1647"/>
        <end position="1660"/>
    </location>
</feature>
<evidence type="ECO:0000256" key="6">
    <source>
        <dbReference type="SAM" id="MobiDB-lite"/>
    </source>
</evidence>
<feature type="compositionally biased region" description="Polar residues" evidence="6">
    <location>
        <begin position="113"/>
        <end position="128"/>
    </location>
</feature>
<feature type="compositionally biased region" description="Basic and acidic residues" evidence="6">
    <location>
        <begin position="761"/>
        <end position="770"/>
    </location>
</feature>
<feature type="region of interest" description="Disordered" evidence="6">
    <location>
        <begin position="672"/>
        <end position="702"/>
    </location>
</feature>
<keyword evidence="3" id="KW-0653">Protein transport</keyword>
<dbReference type="InterPro" id="IPR016024">
    <property type="entry name" value="ARM-type_fold"/>
</dbReference>
<keyword evidence="4" id="KW-0472">Membrane</keyword>
<dbReference type="PANTHER" id="PTHR10663:SF375">
    <property type="entry name" value="LD29171P"/>
    <property type="match status" value="1"/>
</dbReference>
<dbReference type="GO" id="GO:0030663">
    <property type="term" value="C:COPI-coated vesicle membrane"/>
    <property type="evidence" value="ECO:0007669"/>
    <property type="project" value="UniProtKB-SubCell"/>
</dbReference>
<evidence type="ECO:0000313" key="8">
    <source>
        <dbReference type="EMBL" id="KAF7776183.1"/>
    </source>
</evidence>
<dbReference type="SMART" id="SM00222">
    <property type="entry name" value="Sec7"/>
    <property type="match status" value="1"/>
</dbReference>
<protein>
    <recommendedName>
        <fullName evidence="7">SEC7 domain-containing protein</fullName>
    </recommendedName>
</protein>
<feature type="region of interest" description="Disordered" evidence="6">
    <location>
        <begin position="86"/>
        <end position="155"/>
    </location>
</feature>
<dbReference type="InterPro" id="IPR023394">
    <property type="entry name" value="Sec7_C_sf"/>
</dbReference>
<evidence type="ECO:0000313" key="9">
    <source>
        <dbReference type="Proteomes" id="UP000629468"/>
    </source>
</evidence>
<feature type="compositionally biased region" description="Polar residues" evidence="6">
    <location>
        <begin position="402"/>
        <end position="411"/>
    </location>
</feature>
<dbReference type="InterPro" id="IPR046455">
    <property type="entry name" value="Sec7/BIG1-like_C"/>
</dbReference>
<dbReference type="GO" id="GO:0015031">
    <property type="term" value="P:protein transport"/>
    <property type="evidence" value="ECO:0007669"/>
    <property type="project" value="UniProtKB-KW"/>
</dbReference>
<dbReference type="SUPFAM" id="SSF48425">
    <property type="entry name" value="Sec7 domain"/>
    <property type="match status" value="1"/>
</dbReference>
<dbReference type="InterPro" id="IPR000904">
    <property type="entry name" value="Sec7_dom"/>
</dbReference>
<organism evidence="8 9">
    <name type="scientific">Agaricus bisporus var. burnettii</name>
    <dbReference type="NCBI Taxonomy" id="192524"/>
    <lineage>
        <taxon>Eukaryota</taxon>
        <taxon>Fungi</taxon>
        <taxon>Dikarya</taxon>
        <taxon>Basidiomycota</taxon>
        <taxon>Agaricomycotina</taxon>
        <taxon>Agaricomycetes</taxon>
        <taxon>Agaricomycetidae</taxon>
        <taxon>Agaricales</taxon>
        <taxon>Agaricineae</taxon>
        <taxon>Agaricaceae</taxon>
        <taxon>Agaricus</taxon>
    </lineage>
</organism>
<dbReference type="EMBL" id="JABXXO010000006">
    <property type="protein sequence ID" value="KAF7776183.1"/>
    <property type="molecule type" value="Genomic_DNA"/>
</dbReference>
<dbReference type="SUPFAM" id="SSF48371">
    <property type="entry name" value="ARM repeat"/>
    <property type="match status" value="2"/>
</dbReference>
<dbReference type="PANTHER" id="PTHR10663">
    <property type="entry name" value="GUANYL-NUCLEOTIDE EXCHANGE FACTOR"/>
    <property type="match status" value="1"/>
</dbReference>
<gene>
    <name evidence="8" type="ORF">Agabi119p4_4576</name>
</gene>
<feature type="region of interest" description="Disordered" evidence="6">
    <location>
        <begin position="397"/>
        <end position="471"/>
    </location>
</feature>
<evidence type="ECO:0000256" key="3">
    <source>
        <dbReference type="ARBA" id="ARBA00022927"/>
    </source>
</evidence>
<dbReference type="Pfam" id="PF12783">
    <property type="entry name" value="Sec7-like_HUS"/>
    <property type="match status" value="1"/>
</dbReference>
<comment type="subcellular location">
    <subcellularLocation>
        <location evidence="5">Cytoplasmic vesicle</location>
        <location evidence="5">COPI-coated vesicle membrane</location>
    </subcellularLocation>
</comment>
<dbReference type="Pfam" id="PF20252">
    <property type="entry name" value="BIG2_C"/>
    <property type="match status" value="1"/>
</dbReference>
<dbReference type="CDD" id="cd00171">
    <property type="entry name" value="Sec7"/>
    <property type="match status" value="1"/>
</dbReference>
<name>A0A8H7F3P5_AGABI</name>
<dbReference type="InterPro" id="IPR015403">
    <property type="entry name" value="Mon2/Sec7/BIG1-like_HDS"/>
</dbReference>
<feature type="region of interest" description="Disordered" evidence="6">
    <location>
        <begin position="745"/>
        <end position="793"/>
    </location>
</feature>
<dbReference type="InterPro" id="IPR032691">
    <property type="entry name" value="Mon2/Sec7/BIG1-like_HUS"/>
</dbReference>
<dbReference type="FunFam" id="1.10.220.20:FF:000002">
    <property type="entry name" value="Brefeldin A-inhibited guanine nucleotide-exchange protein 1"/>
    <property type="match status" value="1"/>
</dbReference>
<feature type="region of interest" description="Disordered" evidence="6">
    <location>
        <begin position="1647"/>
        <end position="1680"/>
    </location>
</feature>
<feature type="compositionally biased region" description="Polar residues" evidence="6">
    <location>
        <begin position="457"/>
        <end position="469"/>
    </location>
</feature>
<dbReference type="Gene3D" id="1.10.220.20">
    <property type="match status" value="1"/>
</dbReference>
<feature type="domain" description="SEC7" evidence="7">
    <location>
        <begin position="800"/>
        <end position="989"/>
    </location>
</feature>
<comment type="caution">
    <text evidence="8">The sequence shown here is derived from an EMBL/GenBank/DDBJ whole genome shotgun (WGS) entry which is preliminary data.</text>
</comment>
<dbReference type="PROSITE" id="PS50190">
    <property type="entry name" value="SEC7"/>
    <property type="match status" value="1"/>
</dbReference>
<dbReference type="FunFam" id="1.10.1000.11:FF:000003">
    <property type="entry name" value="Brefeldin A-inhibited guanine nucleotide-exchange protein 1"/>
    <property type="match status" value="1"/>
</dbReference>
<reference evidence="8 9" key="1">
    <citation type="journal article" name="Sci. Rep.">
        <title>Telomere-to-telomere assembled and centromere annotated genomes of the two main subspecies of the button mushroom Agaricus bisporus reveal especially polymorphic chromosome ends.</title>
        <authorList>
            <person name="Sonnenberg A.S.M."/>
            <person name="Sedaghat-Telgerd N."/>
            <person name="Lavrijssen B."/>
            <person name="Ohm R.A."/>
            <person name="Hendrickx P.M."/>
            <person name="Scholtmeijer K."/>
            <person name="Baars J.J.P."/>
            <person name="van Peer A."/>
        </authorList>
    </citation>
    <scope>NUCLEOTIDE SEQUENCE [LARGE SCALE GENOMIC DNA]</scope>
    <source>
        <strain evidence="8 9">H119_p4</strain>
    </source>
</reference>
<evidence type="ECO:0000256" key="5">
    <source>
        <dbReference type="ARBA" id="ARBA00060451"/>
    </source>
</evidence>
<feature type="compositionally biased region" description="Low complexity" evidence="6">
    <location>
        <begin position="139"/>
        <end position="148"/>
    </location>
</feature>
<feature type="region of interest" description="Disordered" evidence="6">
    <location>
        <begin position="252"/>
        <end position="276"/>
    </location>
</feature>
<feature type="region of interest" description="Disordered" evidence="6">
    <location>
        <begin position="45"/>
        <end position="74"/>
    </location>
</feature>
<dbReference type="Gene3D" id="1.10.1000.11">
    <property type="entry name" value="Arf Nucleotide-binding Site Opener,domain 2"/>
    <property type="match status" value="1"/>
</dbReference>
<evidence type="ECO:0000256" key="1">
    <source>
        <dbReference type="ARBA" id="ARBA00022448"/>
    </source>
</evidence>
<sequence length="1891" mass="210826">MEEGTTRPAIQDEIIVQRAAKNSLDGDAKSSSALQVNDIEATRIKAGEDLNGGQGERRPSNVVAPSNDLDSLENVPQDVTVVEEVSEPVTEEVHPTPTPSGQREVPVPPAKDTASSNSTYHQTIPLNTEEQEGTLPPISSHTSTASSSSHRRSLTMSKGNNVSVVLIISALETIASSREAKRSAPLRDSAQRALELIRSNLAYDHPRDILEPLRLACETKNEKLMIASLDCISKLISYSFFAEDDLYLSDGMASPPASPHPTGRNSIGRTSQTSIPQPSTVDLVVHTITACHTETTPEAVSLQIVKALLALVLSPSVFVHHSSLLKTVRTVYNVFLLSADPVNQMVAQGGLSQMVHHIFTRCRPQGSLQPMGGTVAYSNDSQTLAASSPTFLTMEPQEEILNPSNGSINSKRSTEKTNKSNGSSASSPRQLDDTVESESTPDVELSEAAEAEKIEPSVNSNIDSSSETSHGMHKLTQRDLFVKDAYLVFRALCKLTMKSLNTESERDPKSHPMRSKSLALHLVLTVLDSHMPIFVDPTAIVYSNSQNEPMPFVQAINQHLCLCLSRNAVSPVSQVFEISVEIFWRVLSGLRTRLKKEIEVLLHEIFMPILEMRTATLKQKAIILAVLSRLCQDPQALVEVYLNYDCDGEAADNIYEHFINIISKFASMPISSLPQKGTDPSSPTTGPASKNPPSAVSNSLGSSILTVPGTLDTSNMGLTEGQLRRQGIECLVSVLRSLVTWSTVTGKGDDTQSRTPSRFQAGEEEKRESGIPDGPTERLSVTGAEPLRQPTPEVIDDPTRFESAKQKKTTLLQGLKKFNFKPKRGIDFLIENGFISSRAPADVAKFLLTTDGLNKAMIGEYLGEGDDENIAIMHAFVDQLDFRDLPFVAALRVFLQAFRLPGEAQKIDRFMLKFAARYIAGNSKTPFANAEAAYVLAYSVILLNTDAHNPQIKRRMTKAEFVKNNRGINDNSDLPEEFLSEIFDDIINNEIRMKDEIESPIPSVPSAPGLANAIVNVGRDLQREAYVMQTSGMASKTEALFRTLMRSQRKGAKAGDQFFSASHFVHVRPMFEVAWIPFLAGLSGPLQDTDDLEVVELCLDGFKNSIKIVCFFDLELQRNAFVTTLAKFTFLNNLGEMKTKNMDAIKTLLDVAVTEGNSLKGSWHEVLTCVSQLEHMQLISGGVELPESGKKGRSRKLPNEELANESRSTHITVAADMVFSLSHYLSGTAIVDFVQALSDVSWEEIQSSGLSQRPRMFSLQKLVEISYYNMNRIRIEWSNMWEILGEHFNQVCCHNNPHVGFFALDSLRQLAMRFLEKEELPNFKFQKDFLKPFEYTMAHNQNPEIRDMVLQCLQQMIQARVQNMRSGWRTMFGVFSAASKVLTERVANSAFEIVTRLNKEHFPAIVRHGAFADLTVCVTEFCKVSKYQKISLLAIAMLRGVIPVMLECSECSLSSGLNNSASMDEGMIRFWFPVLFGFYDIIMNGEDLEVRRLALDSLFTTLKTHGRDFPSEFWETICKELLFPIFAVLKSSQDMSRFNTQEDMSVWLQTTMIQALRDLINLYTYHFDILEQSLTELLDLLCICICQENDTLARLGTSCLQQLLERNFEKLGATRWERITTCFVKLFRTTTPHQLFDESLRVEIDNSSEPSELSTETNGLTILPAPLSPSNESVKPESQNPLTTRRRIFRQIIVKCVLQLLLIEMTNELLRNDDVYNTIPPDQLLRLMGILDHSYQFARSFNDDKELRTGLWKVGFMKHLPNLLKQESSSAATLVHVLLRMYYDPRPDHLAARPQIADRLLPLGLGVLQDYNKLKADTQSKNIAAWTPVVADILDGLSRLDDKAFVRYMPAIYPLAIDLLAREIAPDIRVALRTFLVRVGLTQGIIDNTPS</sequence>
<evidence type="ECO:0000256" key="2">
    <source>
        <dbReference type="ARBA" id="ARBA00022490"/>
    </source>
</evidence>
<proteinExistence type="predicted"/>
<keyword evidence="2" id="KW-0963">Cytoplasm</keyword>
<evidence type="ECO:0000256" key="4">
    <source>
        <dbReference type="ARBA" id="ARBA00023136"/>
    </source>
</evidence>
<dbReference type="InterPro" id="IPR035999">
    <property type="entry name" value="Sec7_dom_sf"/>
</dbReference>
<feature type="compositionally biased region" description="Acidic residues" evidence="6">
    <location>
        <begin position="433"/>
        <end position="449"/>
    </location>
</feature>
<feature type="compositionally biased region" description="Polar residues" evidence="6">
    <location>
        <begin position="419"/>
        <end position="429"/>
    </location>
</feature>